<accession>A0A075AU55</accession>
<evidence type="ECO:0000313" key="2">
    <source>
        <dbReference type="Proteomes" id="UP000030755"/>
    </source>
</evidence>
<gene>
    <name evidence="1" type="ORF">O9G_003521</name>
</gene>
<name>A0A075AU55_ROZAC</name>
<protein>
    <submittedName>
        <fullName evidence="1">Uncharacterized protein</fullName>
    </submittedName>
</protein>
<proteinExistence type="predicted"/>
<reference evidence="1 2" key="1">
    <citation type="journal article" date="2013" name="Curr. Biol.">
        <title>Shared signatures of parasitism and phylogenomics unite Cryptomycota and microsporidia.</title>
        <authorList>
            <person name="James T.Y."/>
            <person name="Pelin A."/>
            <person name="Bonen L."/>
            <person name="Ahrendt S."/>
            <person name="Sain D."/>
            <person name="Corradi N."/>
            <person name="Stajich J.E."/>
        </authorList>
    </citation>
    <scope>NUCLEOTIDE SEQUENCE [LARGE SCALE GENOMIC DNA]</scope>
    <source>
        <strain evidence="1 2">CSF55</strain>
    </source>
</reference>
<organism evidence="1 2">
    <name type="scientific">Rozella allomycis (strain CSF55)</name>
    <dbReference type="NCBI Taxonomy" id="988480"/>
    <lineage>
        <taxon>Eukaryota</taxon>
        <taxon>Fungi</taxon>
        <taxon>Fungi incertae sedis</taxon>
        <taxon>Cryptomycota</taxon>
        <taxon>Cryptomycota incertae sedis</taxon>
        <taxon>Rozella</taxon>
    </lineage>
</organism>
<sequence length="104" mass="12328">MLFELISKYISICLYSTAREYRKYNHLSFKVTEIISQLENFNRRTNQTTLPPNFPQCTVEDALNSCNKILSRIRDKNIWNPDLIHIAHTLLPIISYFHKTDKLL</sequence>
<dbReference type="EMBL" id="KE561190">
    <property type="protein sequence ID" value="EPZ32057.1"/>
    <property type="molecule type" value="Genomic_DNA"/>
</dbReference>
<evidence type="ECO:0000313" key="1">
    <source>
        <dbReference type="EMBL" id="EPZ32057.1"/>
    </source>
</evidence>
<dbReference type="HOGENOM" id="CLU_2251601_0_0_1"/>
<keyword evidence="2" id="KW-1185">Reference proteome</keyword>
<dbReference type="AlphaFoldDB" id="A0A075AU55"/>
<dbReference type="Proteomes" id="UP000030755">
    <property type="component" value="Unassembled WGS sequence"/>
</dbReference>